<dbReference type="InterPro" id="IPR050902">
    <property type="entry name" value="ABC_Transporter_SBP"/>
</dbReference>
<reference evidence="6" key="1">
    <citation type="journal article" date="2019" name="Int. J. Syst. Evol. Microbiol.">
        <title>The Global Catalogue of Microorganisms (GCM) 10K type strain sequencing project: providing services to taxonomists for standard genome sequencing and annotation.</title>
        <authorList>
            <consortium name="The Broad Institute Genomics Platform"/>
            <consortium name="The Broad Institute Genome Sequencing Center for Infectious Disease"/>
            <person name="Wu L."/>
            <person name="Ma J."/>
        </authorList>
    </citation>
    <scope>NUCLEOTIDE SEQUENCE [LARGE SCALE GENOMIC DNA]</scope>
    <source>
        <strain evidence="6">CGMCC 1.12769</strain>
    </source>
</reference>
<keyword evidence="3" id="KW-1133">Transmembrane helix</keyword>
<dbReference type="EMBL" id="BMFT01000001">
    <property type="protein sequence ID" value="GGH16205.1"/>
    <property type="molecule type" value="Genomic_DNA"/>
</dbReference>
<evidence type="ECO:0000313" key="6">
    <source>
        <dbReference type="Proteomes" id="UP000659344"/>
    </source>
</evidence>
<sequence>MYNENGYQYQLNFMGEIMKKIWGIIVLISIVIALTACGNKEASNKNQENSNKQSNVVATDAPDAANASNNTEVSINVDETRVQELQAQFGQEKPAKAVTLSVAITELYDALQLDLVGVPTTQSELPDSYANVQRVGSSHSPDLEQIAKLEPNIVLAPASIKDSIDKVLKPSGIPAAYLPVDSLDELKESLVTLGRIYGKEDQAKEVLTTFTNAEAEALKVIEGKSAPSVMFLFGSVESLMLMNEDTFAGSLAKKLGASNVLSSVLKQSETYVPLNMESIVEANPDVILLVAHGDPTAVAQKFEEDVKKNGVWEKLDAFKNGKMVTLDYNLYGVASLVKAPDAYKDLAAILYNN</sequence>
<dbReference type="Proteomes" id="UP000659344">
    <property type="component" value="Unassembled WGS sequence"/>
</dbReference>
<dbReference type="InterPro" id="IPR002491">
    <property type="entry name" value="ABC_transptr_periplasmic_BD"/>
</dbReference>
<dbReference type="InterPro" id="IPR054828">
    <property type="entry name" value="Vit_B12_bind_prot"/>
</dbReference>
<keyword evidence="2" id="KW-0732">Signal</keyword>
<accession>A0ABQ1Y8B3</accession>
<evidence type="ECO:0000256" key="2">
    <source>
        <dbReference type="ARBA" id="ARBA00022729"/>
    </source>
</evidence>
<evidence type="ECO:0000313" key="5">
    <source>
        <dbReference type="EMBL" id="GGH16205.1"/>
    </source>
</evidence>
<dbReference type="PANTHER" id="PTHR30535">
    <property type="entry name" value="VITAMIN B12-BINDING PROTEIN"/>
    <property type="match status" value="1"/>
</dbReference>
<organism evidence="5 6">
    <name type="scientific">Paenibacillus segetis</name>
    <dbReference type="NCBI Taxonomy" id="1325360"/>
    <lineage>
        <taxon>Bacteria</taxon>
        <taxon>Bacillati</taxon>
        <taxon>Bacillota</taxon>
        <taxon>Bacilli</taxon>
        <taxon>Bacillales</taxon>
        <taxon>Paenibacillaceae</taxon>
        <taxon>Paenibacillus</taxon>
    </lineage>
</organism>
<keyword evidence="3" id="KW-0472">Membrane</keyword>
<dbReference type="PROSITE" id="PS50983">
    <property type="entry name" value="FE_B12_PBP"/>
    <property type="match status" value="1"/>
</dbReference>
<comment type="similarity">
    <text evidence="1">Belongs to the bacterial solute-binding protein 8 family.</text>
</comment>
<dbReference type="NCBIfam" id="NF038402">
    <property type="entry name" value="TroA_like"/>
    <property type="match status" value="1"/>
</dbReference>
<gene>
    <name evidence="5" type="ORF">GCM10008013_10850</name>
</gene>
<keyword evidence="6" id="KW-1185">Reference proteome</keyword>
<evidence type="ECO:0000256" key="3">
    <source>
        <dbReference type="SAM" id="Phobius"/>
    </source>
</evidence>
<comment type="caution">
    <text evidence="5">The sequence shown here is derived from an EMBL/GenBank/DDBJ whole genome shotgun (WGS) entry which is preliminary data.</text>
</comment>
<protein>
    <submittedName>
        <fullName evidence="5">Heme ABC transporter substrate-binding protein IsdE</fullName>
    </submittedName>
</protein>
<feature type="domain" description="Fe/B12 periplasmic-binding" evidence="4">
    <location>
        <begin position="96"/>
        <end position="353"/>
    </location>
</feature>
<name>A0ABQ1Y8B3_9BACL</name>
<evidence type="ECO:0000256" key="1">
    <source>
        <dbReference type="ARBA" id="ARBA00008814"/>
    </source>
</evidence>
<dbReference type="SUPFAM" id="SSF53807">
    <property type="entry name" value="Helical backbone' metal receptor"/>
    <property type="match status" value="1"/>
</dbReference>
<proteinExistence type="inferred from homology"/>
<feature type="transmembrane region" description="Helical" evidence="3">
    <location>
        <begin position="20"/>
        <end position="37"/>
    </location>
</feature>
<evidence type="ECO:0000259" key="4">
    <source>
        <dbReference type="PROSITE" id="PS50983"/>
    </source>
</evidence>
<keyword evidence="3" id="KW-0812">Transmembrane</keyword>
<dbReference type="Gene3D" id="3.40.50.1980">
    <property type="entry name" value="Nitrogenase molybdenum iron protein domain"/>
    <property type="match status" value="2"/>
</dbReference>
<dbReference type="Pfam" id="PF01497">
    <property type="entry name" value="Peripla_BP_2"/>
    <property type="match status" value="1"/>
</dbReference>
<dbReference type="PANTHER" id="PTHR30535:SF36">
    <property type="entry name" value="HIGH-AFFINITY HEME UPTAKE SYSTEM PROTEIN ISDE"/>
    <property type="match status" value="1"/>
</dbReference>